<evidence type="ECO:0000256" key="2">
    <source>
        <dbReference type="SAM" id="MobiDB-lite"/>
    </source>
</evidence>
<keyword evidence="4" id="KW-1185">Reference proteome</keyword>
<feature type="coiled-coil region" evidence="1">
    <location>
        <begin position="504"/>
        <end position="553"/>
    </location>
</feature>
<comment type="caution">
    <text evidence="3">The sequence shown here is derived from an EMBL/GenBank/DDBJ whole genome shotgun (WGS) entry which is preliminary data.</text>
</comment>
<proteinExistence type="predicted"/>
<dbReference type="InterPro" id="IPR027417">
    <property type="entry name" value="P-loop_NTPase"/>
</dbReference>
<dbReference type="InterPro" id="IPR054787">
    <property type="entry name" value="TrlF_ATPase"/>
</dbReference>
<protein>
    <recommendedName>
        <fullName evidence="5">ABC transporter</fullName>
    </recommendedName>
</protein>
<evidence type="ECO:0008006" key="5">
    <source>
        <dbReference type="Google" id="ProtNLM"/>
    </source>
</evidence>
<dbReference type="SUPFAM" id="SSF89550">
    <property type="entry name" value="PHP domain-like"/>
    <property type="match status" value="1"/>
</dbReference>
<dbReference type="Gene3D" id="3.20.20.140">
    <property type="entry name" value="Metal-dependent hydrolases"/>
    <property type="match status" value="1"/>
</dbReference>
<keyword evidence="1" id="KW-0175">Coiled coil</keyword>
<evidence type="ECO:0000313" key="4">
    <source>
        <dbReference type="Proteomes" id="UP001177341"/>
    </source>
</evidence>
<dbReference type="SUPFAM" id="SSF52540">
    <property type="entry name" value="P-loop containing nucleoside triphosphate hydrolases"/>
    <property type="match status" value="1"/>
</dbReference>
<organism evidence="3 4">
    <name type="scientific">Neptunomonas phycophila</name>
    <dbReference type="NCBI Taxonomy" id="1572645"/>
    <lineage>
        <taxon>Bacteria</taxon>
        <taxon>Pseudomonadati</taxon>
        <taxon>Pseudomonadota</taxon>
        <taxon>Gammaproteobacteria</taxon>
        <taxon>Oceanospirillales</taxon>
        <taxon>Oceanospirillaceae</taxon>
        <taxon>Neptunomonas</taxon>
    </lineage>
</organism>
<evidence type="ECO:0000313" key="3">
    <source>
        <dbReference type="EMBL" id="MDP2524194.1"/>
    </source>
</evidence>
<dbReference type="NCBIfam" id="NF045780">
    <property type="entry name" value="TrlF_fam_ATP"/>
    <property type="match status" value="1"/>
</dbReference>
<reference evidence="3" key="1">
    <citation type="submission" date="2023-07" db="EMBL/GenBank/DDBJ databases">
        <title>Genome content predicts the carbon catabolic preferences of heterotrophic bacteria.</title>
        <authorList>
            <person name="Gralka M."/>
        </authorList>
    </citation>
    <scope>NUCLEOTIDE SEQUENCE</scope>
    <source>
        <strain evidence="3">5G01</strain>
    </source>
</reference>
<accession>A0ABT9EYT8</accession>
<dbReference type="EMBL" id="JAUYVO010000015">
    <property type="protein sequence ID" value="MDP2524194.1"/>
    <property type="molecule type" value="Genomic_DNA"/>
</dbReference>
<gene>
    <name evidence="3" type="ORF">Q8W30_16620</name>
</gene>
<evidence type="ECO:0000256" key="1">
    <source>
        <dbReference type="SAM" id="Coils"/>
    </source>
</evidence>
<feature type="region of interest" description="Disordered" evidence="2">
    <location>
        <begin position="555"/>
        <end position="575"/>
    </location>
</feature>
<dbReference type="Proteomes" id="UP001177341">
    <property type="component" value="Unassembled WGS sequence"/>
</dbReference>
<dbReference type="RefSeq" id="WP_305451171.1">
    <property type="nucleotide sequence ID" value="NZ_JAUYVO010000015.1"/>
</dbReference>
<name>A0ABT9EYT8_9GAMM</name>
<sequence length="1027" mass="116801">MKDLKYNRGSEWRKWDLHIHTPASFHWCGQRFKAEPDCPENIALVDEMIRAINAAEPAVFAIMDYWTFDGWFALKRRLAQTDAPKLEKTVFPGIELRLMAPMKGRLNAHVLFSDKIDDQELIDFKSDLLIEFPGQPARKLSNSALKEYARSVPADKLNHHSLDKNKIMEDENYALRAGSIMAELNCDSYKQAISKVKDNKAIGFMPFDTSDGLTGIERNEHYAYVLGLFKSSPIFETRNISLWEAFSGIKTDRNSGWIDEFQIALNNTPRLAVSGSDAHCFVGEAGNNDKRGYGDYPSGKITWIKANPTFEGLQQAIKEPAKRSYIGEQPLKIKLFNANRSLFIDKLEVNKVVGSALNDEWLNKTELCLNPDLIAIIGNKGSGKSALADITALLGNSKQNHHFSFLKENRFRGKTGEPAKHFMAKSTWADGQEMERNLNDNPAIENVELVKYIPQGHFEELCNAHVSGKSDAFEKELRAVIFSHADDAVRLGALDFDQLIEQQERSLRSRLESLRSELHNINQKIYSIEKQMLPETRRSIEELLLQKNRLLDEHNKVKPEEVSQPKSELSEDQKVASDSLANIAGELNEIKIKKENNHNELTNLAAKKKAGRNISEGIDVVNQALQQFIASFADDAELLGVDIKDIINLKINEQRITDVINNAIAREAELRKEGQDIEERQQLLVSTREPLNLKLNAPQQAYQNYLEKLKEWEESRSSILGNSNLPDSLKGLEHRKEQLDQLPEKRKSLQDQRLDKSAQIFDLLDEQRVNRETLFHPVQQLIHSNKLIRDEYRLQFKAELSSTTELIADKLFSIVKQASGEFRGDSESLATIKDLKDKHDLNNKTSLLNFLSELHDKLENSSSGQIGIESMLRKGRSANEVYDFLFDLEYLKPRYTLMFQDAHIGQLSPGQRGSLLLIFYLLVDKGNNPIILDQPEENLDNETIVSLLVPVLNEAKQKRQIIMVTHNPNLAVVCDAEQIVHCEIDRKNAQKISYTPGAIECSTINRKVVDVLEGTMPAFVNRKMKYH</sequence>
<dbReference type="Gene3D" id="3.40.50.300">
    <property type="entry name" value="P-loop containing nucleotide triphosphate hydrolases"/>
    <property type="match status" value="2"/>
</dbReference>
<dbReference type="InterPro" id="IPR016195">
    <property type="entry name" value="Pol/histidinol_Pase-like"/>
</dbReference>